<evidence type="ECO:0000313" key="2">
    <source>
        <dbReference type="Proteomes" id="UP000244722"/>
    </source>
</evidence>
<organism evidence="1 2">
    <name type="scientific">Tuber borchii</name>
    <name type="common">White truffle</name>
    <dbReference type="NCBI Taxonomy" id="42251"/>
    <lineage>
        <taxon>Eukaryota</taxon>
        <taxon>Fungi</taxon>
        <taxon>Dikarya</taxon>
        <taxon>Ascomycota</taxon>
        <taxon>Pezizomycotina</taxon>
        <taxon>Pezizomycetes</taxon>
        <taxon>Pezizales</taxon>
        <taxon>Tuberaceae</taxon>
        <taxon>Tuber</taxon>
    </lineage>
</organism>
<comment type="caution">
    <text evidence="1">The sequence shown here is derived from an EMBL/GenBank/DDBJ whole genome shotgun (WGS) entry which is preliminary data.</text>
</comment>
<reference evidence="1 2" key="1">
    <citation type="submission" date="2017-04" db="EMBL/GenBank/DDBJ databases">
        <title>Draft genome sequence of Tuber borchii Vittad., a whitish edible truffle.</title>
        <authorList>
            <consortium name="DOE Joint Genome Institute"/>
            <person name="Murat C."/>
            <person name="Kuo A."/>
            <person name="Barry K.W."/>
            <person name="Clum A."/>
            <person name="Dockter R.B."/>
            <person name="Fauchery L."/>
            <person name="Iotti M."/>
            <person name="Kohler A."/>
            <person name="Labutti K."/>
            <person name="Lindquist E.A."/>
            <person name="Lipzen A."/>
            <person name="Ohm R.A."/>
            <person name="Wang M."/>
            <person name="Grigoriev I.V."/>
            <person name="Zambonelli A."/>
            <person name="Martin F.M."/>
        </authorList>
    </citation>
    <scope>NUCLEOTIDE SEQUENCE [LARGE SCALE GENOMIC DNA]</scope>
    <source>
        <strain evidence="1 2">Tbo3840</strain>
    </source>
</reference>
<dbReference type="AlphaFoldDB" id="A0A2T6ZJD0"/>
<name>A0A2T6ZJD0_TUBBO</name>
<evidence type="ECO:0000313" key="1">
    <source>
        <dbReference type="EMBL" id="PUU75595.1"/>
    </source>
</evidence>
<dbReference type="OrthoDB" id="5329582at2759"/>
<protein>
    <submittedName>
        <fullName evidence="1">Uncharacterized protein</fullName>
    </submittedName>
</protein>
<proteinExistence type="predicted"/>
<keyword evidence="2" id="KW-1185">Reference proteome</keyword>
<dbReference type="Proteomes" id="UP000244722">
    <property type="component" value="Unassembled WGS sequence"/>
</dbReference>
<accession>A0A2T6ZJD0</accession>
<gene>
    <name evidence="1" type="ORF">B9Z19DRAFT_1067298</name>
</gene>
<dbReference type="EMBL" id="NESQ01000223">
    <property type="protein sequence ID" value="PUU75595.1"/>
    <property type="molecule type" value="Genomic_DNA"/>
</dbReference>
<sequence length="190" mass="21088">MVKLDLHSQMQLAASLTPQNYANPPFNAKTPIVSTITNTPENTAILSHTPSTILPQTPGAPALFPGPETSVSANDYIPIIHITCTTQYRVLYRNFKVTWGPAYQDMETCARLRRFLKNRVGWAVTGYSCRTAAAPVVGGYVMEATGQMPLGCGDLLSTSIRETFAVNPQFLRFLRAQLRYFPRIMLYTTP</sequence>